<proteinExistence type="predicted"/>
<comment type="caution">
    <text evidence="1">The sequence shown here is derived from an EMBL/GenBank/DDBJ whole genome shotgun (WGS) entry which is preliminary data.</text>
</comment>
<protein>
    <submittedName>
        <fullName evidence="1">Uncharacterized protein</fullName>
    </submittedName>
</protein>
<dbReference type="AlphaFoldDB" id="X1Q7J7"/>
<dbReference type="EMBL" id="BARW01000417">
    <property type="protein sequence ID" value="GAI64208.1"/>
    <property type="molecule type" value="Genomic_DNA"/>
</dbReference>
<evidence type="ECO:0000313" key="1">
    <source>
        <dbReference type="EMBL" id="GAI64208.1"/>
    </source>
</evidence>
<name>X1Q7J7_9ZZZZ</name>
<reference evidence="1" key="1">
    <citation type="journal article" date="2014" name="Front. Microbiol.">
        <title>High frequency of phylogenetically diverse reductive dehalogenase-homologous genes in deep subseafloor sedimentary metagenomes.</title>
        <authorList>
            <person name="Kawai M."/>
            <person name="Futagami T."/>
            <person name="Toyoda A."/>
            <person name="Takaki Y."/>
            <person name="Nishi S."/>
            <person name="Hori S."/>
            <person name="Arai W."/>
            <person name="Tsubouchi T."/>
            <person name="Morono Y."/>
            <person name="Uchiyama I."/>
            <person name="Ito T."/>
            <person name="Fujiyama A."/>
            <person name="Inagaki F."/>
            <person name="Takami H."/>
        </authorList>
    </citation>
    <scope>NUCLEOTIDE SEQUENCE</scope>
    <source>
        <strain evidence="1">Expedition CK06-06</strain>
    </source>
</reference>
<sequence>MNSRYPNYSQAKAYLLDYLGHGRRSFLRTRRHAYYQHSLSIHVIVMRLNRHLYEVRAYPVDAFIVATLEEALKVQDFRAWLFAYDRRNRTTYYIIGSQKVAIEHYNQAKRDIKNNRTLALASQA</sequence>
<gene>
    <name evidence="1" type="ORF">S12H4_01901</name>
</gene>
<organism evidence="1">
    <name type="scientific">marine sediment metagenome</name>
    <dbReference type="NCBI Taxonomy" id="412755"/>
    <lineage>
        <taxon>unclassified sequences</taxon>
        <taxon>metagenomes</taxon>
        <taxon>ecological metagenomes</taxon>
    </lineage>
</organism>
<accession>X1Q7J7</accession>